<dbReference type="SUPFAM" id="SSF56935">
    <property type="entry name" value="Porins"/>
    <property type="match status" value="1"/>
</dbReference>
<feature type="domain" description="TonB-dependent receptor-like beta-barrel" evidence="5">
    <location>
        <begin position="454"/>
        <end position="1001"/>
    </location>
</feature>
<keyword evidence="2 4" id="KW-0472">Membrane</keyword>
<dbReference type="RefSeq" id="WP_121099626.1">
    <property type="nucleotide sequence ID" value="NZ_RBII01000001.1"/>
</dbReference>
<feature type="domain" description="TonB-dependent receptor plug" evidence="6">
    <location>
        <begin position="64"/>
        <end position="167"/>
    </location>
</feature>
<dbReference type="InterPro" id="IPR010104">
    <property type="entry name" value="TonB_rcpt_bac"/>
</dbReference>
<comment type="similarity">
    <text evidence="4">Belongs to the TonB-dependent receptor family.</text>
</comment>
<dbReference type="PANTHER" id="PTHR40980">
    <property type="entry name" value="PLUG DOMAIN-CONTAINING PROTEIN"/>
    <property type="match status" value="1"/>
</dbReference>
<dbReference type="InterPro" id="IPR037066">
    <property type="entry name" value="Plug_dom_sf"/>
</dbReference>
<evidence type="ECO:0000256" key="2">
    <source>
        <dbReference type="ARBA" id="ARBA00023136"/>
    </source>
</evidence>
<evidence type="ECO:0000313" key="8">
    <source>
        <dbReference type="Proteomes" id="UP000282211"/>
    </source>
</evidence>
<dbReference type="NCBIfam" id="TIGR01782">
    <property type="entry name" value="TonB-Xanth-Caul"/>
    <property type="match status" value="1"/>
</dbReference>
<dbReference type="InterPro" id="IPR036942">
    <property type="entry name" value="Beta-barrel_TonB_sf"/>
</dbReference>
<evidence type="ECO:0000256" key="4">
    <source>
        <dbReference type="RuleBase" id="RU003357"/>
    </source>
</evidence>
<keyword evidence="8" id="KW-1185">Reference proteome</keyword>
<dbReference type="InParanoid" id="A0A420WLJ0"/>
<evidence type="ECO:0000256" key="3">
    <source>
        <dbReference type="ARBA" id="ARBA00023237"/>
    </source>
</evidence>
<dbReference type="Pfam" id="PF07715">
    <property type="entry name" value="Plug"/>
    <property type="match status" value="1"/>
</dbReference>
<keyword evidence="4" id="KW-0798">TonB box</keyword>
<name>A0A420WLJ0_9PROT</name>
<evidence type="ECO:0000313" key="7">
    <source>
        <dbReference type="EMBL" id="RKQ71893.1"/>
    </source>
</evidence>
<dbReference type="AlphaFoldDB" id="A0A420WLJ0"/>
<dbReference type="Proteomes" id="UP000282211">
    <property type="component" value="Unassembled WGS sequence"/>
</dbReference>
<dbReference type="InterPro" id="IPR000531">
    <property type="entry name" value="Beta-barrel_TonB"/>
</dbReference>
<organism evidence="7 8">
    <name type="scientific">Litorimonas taeanensis</name>
    <dbReference type="NCBI Taxonomy" id="568099"/>
    <lineage>
        <taxon>Bacteria</taxon>
        <taxon>Pseudomonadati</taxon>
        <taxon>Pseudomonadota</taxon>
        <taxon>Alphaproteobacteria</taxon>
        <taxon>Maricaulales</taxon>
        <taxon>Robiginitomaculaceae</taxon>
    </lineage>
</organism>
<dbReference type="InterPro" id="IPR012910">
    <property type="entry name" value="Plug_dom"/>
</dbReference>
<comment type="caution">
    <text evidence="7">The sequence shown here is derived from an EMBL/GenBank/DDBJ whole genome shotgun (WGS) entry which is preliminary data.</text>
</comment>
<dbReference type="EMBL" id="RBII01000001">
    <property type="protein sequence ID" value="RKQ71893.1"/>
    <property type="molecule type" value="Genomic_DNA"/>
</dbReference>
<accession>A0A420WLJ0</accession>
<evidence type="ECO:0000259" key="6">
    <source>
        <dbReference type="Pfam" id="PF07715"/>
    </source>
</evidence>
<protein>
    <submittedName>
        <fullName evidence="7">TonB-dependent receptor</fullName>
    </submittedName>
</protein>
<dbReference type="Gene3D" id="2.170.130.10">
    <property type="entry name" value="TonB-dependent receptor, plug domain"/>
    <property type="match status" value="1"/>
</dbReference>
<keyword evidence="7" id="KW-0675">Receptor</keyword>
<gene>
    <name evidence="7" type="ORF">DES40_1225</name>
</gene>
<proteinExistence type="inferred from homology"/>
<keyword evidence="3" id="KW-0998">Cell outer membrane</keyword>
<evidence type="ECO:0000259" key="5">
    <source>
        <dbReference type="Pfam" id="PF00593"/>
    </source>
</evidence>
<dbReference type="Pfam" id="PF00593">
    <property type="entry name" value="TonB_dep_Rec_b-barrel"/>
    <property type="match status" value="1"/>
</dbReference>
<comment type="subcellular location">
    <subcellularLocation>
        <location evidence="1 4">Cell outer membrane</location>
    </subcellularLocation>
</comment>
<reference evidence="7 8" key="1">
    <citation type="submission" date="2018-10" db="EMBL/GenBank/DDBJ databases">
        <title>Genomic Encyclopedia of Type Strains, Phase IV (KMG-IV): sequencing the most valuable type-strain genomes for metagenomic binning, comparative biology and taxonomic classification.</title>
        <authorList>
            <person name="Goeker M."/>
        </authorList>
    </citation>
    <scope>NUCLEOTIDE SEQUENCE [LARGE SCALE GENOMIC DNA]</scope>
    <source>
        <strain evidence="7 8">DSM 22008</strain>
    </source>
</reference>
<dbReference type="OrthoDB" id="9796221at2"/>
<dbReference type="Gene3D" id="2.40.170.20">
    <property type="entry name" value="TonB-dependent receptor, beta-barrel domain"/>
    <property type="match status" value="1"/>
</dbReference>
<dbReference type="GO" id="GO:0009279">
    <property type="term" value="C:cell outer membrane"/>
    <property type="evidence" value="ECO:0007669"/>
    <property type="project" value="UniProtKB-SubCell"/>
</dbReference>
<evidence type="ECO:0000256" key="1">
    <source>
        <dbReference type="ARBA" id="ARBA00004442"/>
    </source>
</evidence>
<sequence>MPITDAKLATLKYFTASGLRGTLLLGTGICTMAYAGAASAQTAPQDEVVATGIRQSLENALVEQRQADSLVEVILAEDIGKLPDQNLAEVLENITGVQITREAGVGTGVQIRGTDENRIEINGVGTVGAGNERGGISFEDIDASIIAGLEVIKAPEAKTTEGSVGGTVNLRTIRPLDLKETLASVRIQGEHSSLSKTTTPRVSGALGKKWENASGQEIGVVLSGSFTQSDVSAFRPRLDRDNPTTCSNGSTTCPDGATHFLGVQFLNQVQINQEYETLNLAGSIEARPSENMKLYADVIYNDQERRQESSRVQVSNISRLNGRSDGADGIWSTFDTFDTFDLGVVEGANGPQDLGSILAVTSGTFSPQQLTDATVDRGAPFLRGSMDSGSRLTESSVVRFGGEYEKDALTVGVEYSTVSSETVNPNLSLTLNFINPNSDRFGTRDENGTPIRFDLRDGIAFGINFDDPFAPTVEDLLNPANYVMDNGGTYSANVRENSEDTFRIDASYDFDTKFLKSVDFGFRHNNRTSLRDNRSASAGGTSNFDNSLNGAAIADLLTAIPDNFGDGTGSDLFLRDILHFNPELAVDAESFVSTINAAIASEGITQSPISTVLVSDELAFFDVEEKTNAFYAQANFEHGVFRGNVGLRYIETDFSSISNERVFDDVGNPSTNQVDGQSSYNFLLPRVNVAMDVRDDIVLRGAYSKDINRPDFTFLTAARTLPNRGGVNDVSRVGNPELKPEEIESFDVSASWYFAPGSVLSAGYFHKTRSSLFGDLIEQPGSLANGDREQVDIFGRDGGDVNGANDGAPCALGGVFSEDTDAGIFGSGRGVCVGDSTRFNADGETTQSGFEFAFQYSLGELEDRLGSFGWASGFGVIANYTHQKEDTNTGFINIGETRAQNIFALQGFDPVTNPVSREAATLLNLSEDSYNLTGFYEKYGLSARVRYTWRSAYRTDDLPGTSNVFDPLGFRGVAGARGQLNASASYDFTDQFTVSVDAVNLTKSDAPVYCVNEDSLLCYQGITDRRVIFGASYTF</sequence>
<dbReference type="PANTHER" id="PTHR40980:SF3">
    <property type="entry name" value="TONB-DEPENDENT RECEPTOR-LIKE BETA-BARREL DOMAIN-CONTAINING PROTEIN"/>
    <property type="match status" value="1"/>
</dbReference>